<dbReference type="PDB" id="7Y5E">
    <property type="method" value="EM"/>
    <property type="resolution" value="3.30 A"/>
    <property type="chains" value="WB/cB=1-327"/>
</dbReference>
<dbReference type="EMDB" id="EMD-31393"/>
<name>A0A5J4YX67_PORPP</name>
<proteinExistence type="evidence at protein level"/>
<reference evidence="4" key="3">
    <citation type="journal article" date="2023" name="Commun. Biol.">
        <title>The structural basis for light acclimation in phycobilisome light harvesting systems systems in Porphyridium purpureum.</title>
        <authorList>
            <person name="Dodson E.J."/>
            <person name="Ma J."/>
            <person name="Suissa Szlejf M."/>
            <person name="Maroudas-Sklare N."/>
            <person name="Paltiel Y."/>
            <person name="Adir N."/>
            <person name="Sun S."/>
            <person name="Sui S.F."/>
            <person name="Keren N."/>
        </authorList>
    </citation>
    <scope>STRUCTURE BY ELECTRON MICROSCOPY (3.00 ANGSTROMS)</scope>
</reference>
<dbReference type="PDB" id="7EZX">
    <property type="method" value="EM"/>
    <property type="resolution" value="3.00 A"/>
    <property type="chains" value="D5/D8=1-327"/>
</dbReference>
<dbReference type="PDB" id="7LIY">
    <property type="method" value="EM"/>
    <property type="resolution" value="2.80 A"/>
    <property type="chains" value="A=1-327"/>
</dbReference>
<dbReference type="AlphaFoldDB" id="A0A5J4YX67"/>
<evidence type="ECO:0007829" key="7">
    <source>
        <dbReference type="PDB" id="7Y5E"/>
    </source>
</evidence>
<reference evidence="5" key="2">
    <citation type="journal article" date="2021" name="Nat. Commun.">
        <title>Scaffolding proteins guide the evolution of algal light harvesting antennas.</title>
        <authorList>
            <person name="Rathbone H.W."/>
            <person name="Michie K.A."/>
            <person name="Landsberg M.J."/>
            <person name="Green B.R."/>
            <person name="Curmi P.M.G."/>
        </authorList>
    </citation>
    <scope>STRUCTURE BY ELECTRON MICROSCOPY (2.80 ANGSTROMS) IN COMPLEX WITH (2R,3E)-PHYCOERYTHROBILIN</scope>
</reference>
<sequence length="327" mass="36349">MWEQQRPRRCEAPAAPSSRPAERRAAARRSRAQLRMKQDDYEQWKTEFAGGFPGGEAFYKKWIEEGAKGDVPALEEELQPRSPNKKPTIYEEQMISNRGQQKGVDPTWKTLLAGGFPGGEFFFKKWIGEGAQGEVPNLDADLQPGSGSAKKTGKKEDADKSSPGGIMTPGRIMVPSGLGEEEETVDKEAPRPELYNKYFSADRLHKAPEILFEYNKTKYDRVGVRYTEVTSKASERFFPKSRMNRAPVIEISYREGAVSTASVSLSMPEISGPPALPFPVPKGDVTTTMVTDPTTGRLKLEFKVDGAAVSAYSDPRATEAYNKMIRK</sequence>
<dbReference type="Proteomes" id="UP000324585">
    <property type="component" value="Unassembled WGS sequence"/>
</dbReference>
<keyword evidence="4 5" id="KW-0002">3D-structure</keyword>
<evidence type="ECO:0007829" key="6">
    <source>
        <dbReference type="PDB" id="7Y4L"/>
    </source>
</evidence>
<evidence type="ECO:0007829" key="4">
    <source>
        <dbReference type="PDB" id="7EZX"/>
    </source>
</evidence>
<dbReference type="OrthoDB" id="12229at2759"/>
<gene>
    <name evidence="2" type="ORF">FVE85_1715</name>
</gene>
<evidence type="ECO:0007829" key="5">
    <source>
        <dbReference type="PDB" id="7LIY"/>
    </source>
</evidence>
<reference evidence="6 7" key="4">
    <citation type="journal article" date="2023" name="Nature">
        <title>In situ structure of the red algal phycobilisome-PSII-PSI-LHC megacomplex.</title>
        <authorList>
            <person name="You X."/>
            <person name="Zhang X."/>
            <person name="Cheng J."/>
            <person name="Xiao Y."/>
            <person name="Ma J."/>
            <person name="Sun S."/>
            <person name="Zhang X."/>
            <person name="Wang H.W."/>
            <person name="Sui S.F."/>
        </authorList>
    </citation>
    <scope>STRUCTURE BY ELECTRON MICROSCOPY (3.30 ANGSTROMS)</scope>
</reference>
<comment type="caution">
    <text evidence="2">The sequence shown here is derived from an EMBL/GenBank/DDBJ whole genome shotgun (WGS) entry which is preliminary data.</text>
</comment>
<feature type="binding site" evidence="5">
    <location>
        <position position="244"/>
    </location>
    <ligand>
        <name>(2R,3E)-phycoerythrobilin</name>
        <dbReference type="ChEBI" id="CHEBI:85276"/>
        <label>2</label>
    </ligand>
</feature>
<reference evidence="3" key="1">
    <citation type="journal article" date="2019" name="Nat. Commun.">
        <title>Expansion of phycobilisome linker gene families in mesophilic red algae.</title>
        <authorList>
            <person name="Lee J."/>
            <person name="Kim D."/>
            <person name="Bhattacharya D."/>
            <person name="Yoon H.S."/>
        </authorList>
    </citation>
    <scope>NUCLEOTIDE SEQUENCE [LARGE SCALE GENOMIC DNA]</scope>
    <source>
        <strain evidence="3">CCMP 1328</strain>
    </source>
</reference>
<dbReference type="PDB" id="7Y4L">
    <property type="method" value="EM"/>
    <property type="resolution" value="3.30 A"/>
    <property type="chains" value="WA/cA=1-317"/>
</dbReference>
<dbReference type="EMDB" id="EMD-33618"/>
<dbReference type="PDB" id="7Y7A">
    <property type="method" value="EM"/>
    <property type="resolution" value="4.30 A"/>
    <property type="chains" value="WA/WW/cA/cW=179-317"/>
</dbReference>
<feature type="binding site" evidence="5">
    <location>
        <position position="195"/>
    </location>
    <ligand>
        <name>(2R,3E)-phycoerythrobilin</name>
        <dbReference type="ChEBI" id="CHEBI:85276"/>
        <label>1</label>
    </ligand>
</feature>
<evidence type="ECO:0000313" key="3">
    <source>
        <dbReference type="Proteomes" id="UP000324585"/>
    </source>
</evidence>
<protein>
    <submittedName>
        <fullName evidence="2">Uncharacterized protein</fullName>
    </submittedName>
</protein>
<feature type="binding site" evidence="5">
    <location>
        <position position="205"/>
    </location>
    <ligand>
        <name>(2R,3E)-phycoerythrobilin</name>
        <dbReference type="ChEBI" id="CHEBI:85276"/>
        <label>1</label>
    </ligand>
</feature>
<dbReference type="EMBL" id="VRMN01000003">
    <property type="protein sequence ID" value="KAA8495560.1"/>
    <property type="molecule type" value="Genomic_DNA"/>
</dbReference>
<feature type="region of interest" description="Disordered" evidence="1">
    <location>
        <begin position="1"/>
        <end position="38"/>
    </location>
</feature>
<feature type="region of interest" description="Disordered" evidence="1">
    <location>
        <begin position="134"/>
        <end position="190"/>
    </location>
</feature>
<organism evidence="2 3">
    <name type="scientific">Porphyridium purpureum</name>
    <name type="common">Red alga</name>
    <name type="synonym">Porphyridium cruentum</name>
    <dbReference type="NCBI Taxonomy" id="35688"/>
    <lineage>
        <taxon>Eukaryota</taxon>
        <taxon>Rhodophyta</taxon>
        <taxon>Bangiophyceae</taxon>
        <taxon>Porphyridiales</taxon>
        <taxon>Porphyridiaceae</taxon>
        <taxon>Porphyridium</taxon>
    </lineage>
</organism>
<accession>A0A5J4YX67</accession>
<evidence type="ECO:0000256" key="1">
    <source>
        <dbReference type="SAM" id="MobiDB-lite"/>
    </source>
</evidence>
<dbReference type="EMDB" id="EMD-33658"/>
<keyword evidence="3" id="KW-1185">Reference proteome</keyword>
<evidence type="ECO:0000313" key="2">
    <source>
        <dbReference type="EMBL" id="KAA8495560.1"/>
    </source>
</evidence>
<dbReference type="SMR" id="A0A5J4YX67"/>
<feature type="compositionally biased region" description="Basic and acidic residues" evidence="1">
    <location>
        <begin position="1"/>
        <end position="11"/>
    </location>
</feature>